<name>A0A6J4UKH9_9BACT</name>
<dbReference type="EMBL" id="CADCWI010000050">
    <property type="protein sequence ID" value="CAA9550382.1"/>
    <property type="molecule type" value="Genomic_DNA"/>
</dbReference>
<proteinExistence type="predicted"/>
<gene>
    <name evidence="1" type="ORF">AVDCRST_MAG43-971</name>
</gene>
<evidence type="ECO:0000313" key="1">
    <source>
        <dbReference type="EMBL" id="CAA9550382.1"/>
    </source>
</evidence>
<sequence length="85" mass="9848">MFVIWPDGVTHLQVPFHIPSLSAGVWNGLPLGSLKAWLVAYRLMDRPIKPDRIHEYLAAADRDRLERMLAEPLPLPIRLELKRLR</sequence>
<dbReference type="AlphaFoldDB" id="A0A6J4UKH9"/>
<protein>
    <submittedName>
        <fullName evidence="1">Uncharacterized protein</fullName>
    </submittedName>
</protein>
<accession>A0A6J4UKH9</accession>
<reference evidence="1" key="1">
    <citation type="submission" date="2020-02" db="EMBL/GenBank/DDBJ databases">
        <authorList>
            <person name="Meier V. D."/>
        </authorList>
    </citation>
    <scope>NUCLEOTIDE SEQUENCE</scope>
    <source>
        <strain evidence="1">AVDCRST_MAG43</strain>
    </source>
</reference>
<organism evidence="1">
    <name type="scientific">uncultured Thermomicrobiales bacterium</name>
    <dbReference type="NCBI Taxonomy" id="1645740"/>
    <lineage>
        <taxon>Bacteria</taxon>
        <taxon>Pseudomonadati</taxon>
        <taxon>Thermomicrobiota</taxon>
        <taxon>Thermomicrobia</taxon>
        <taxon>Thermomicrobiales</taxon>
        <taxon>environmental samples</taxon>
    </lineage>
</organism>